<protein>
    <submittedName>
        <fullName evidence="1">Uncharacterized protein</fullName>
    </submittedName>
</protein>
<organism evidence="1 2">
    <name type="scientific">Rhizophlyctis rosea</name>
    <dbReference type="NCBI Taxonomy" id="64517"/>
    <lineage>
        <taxon>Eukaryota</taxon>
        <taxon>Fungi</taxon>
        <taxon>Fungi incertae sedis</taxon>
        <taxon>Chytridiomycota</taxon>
        <taxon>Chytridiomycota incertae sedis</taxon>
        <taxon>Chytridiomycetes</taxon>
        <taxon>Rhizophlyctidales</taxon>
        <taxon>Rhizophlyctidaceae</taxon>
        <taxon>Rhizophlyctis</taxon>
    </lineage>
</organism>
<reference evidence="1" key="1">
    <citation type="submission" date="2020-05" db="EMBL/GenBank/DDBJ databases">
        <title>Phylogenomic resolution of chytrid fungi.</title>
        <authorList>
            <person name="Stajich J.E."/>
            <person name="Amses K."/>
            <person name="Simmons R."/>
            <person name="Seto K."/>
            <person name="Myers J."/>
            <person name="Bonds A."/>
            <person name="Quandt C.A."/>
            <person name="Barry K."/>
            <person name="Liu P."/>
            <person name="Grigoriev I."/>
            <person name="Longcore J.E."/>
            <person name="James T.Y."/>
        </authorList>
    </citation>
    <scope>NUCLEOTIDE SEQUENCE</scope>
    <source>
        <strain evidence="1">JEL0318</strain>
    </source>
</reference>
<name>A0AAD5SDF9_9FUNG</name>
<accession>A0AAD5SDF9</accession>
<dbReference type="AlphaFoldDB" id="A0AAD5SDF9"/>
<dbReference type="EMBL" id="JADGJD010001119">
    <property type="protein sequence ID" value="KAJ3046664.1"/>
    <property type="molecule type" value="Genomic_DNA"/>
</dbReference>
<evidence type="ECO:0000313" key="2">
    <source>
        <dbReference type="Proteomes" id="UP001212841"/>
    </source>
</evidence>
<dbReference type="Proteomes" id="UP001212841">
    <property type="component" value="Unassembled WGS sequence"/>
</dbReference>
<keyword evidence="2" id="KW-1185">Reference proteome</keyword>
<gene>
    <name evidence="1" type="ORF">HK097_000648</name>
</gene>
<comment type="caution">
    <text evidence="1">The sequence shown here is derived from an EMBL/GenBank/DDBJ whole genome shotgun (WGS) entry which is preliminary data.</text>
</comment>
<sequence>MSKELTASLQAITPFLTAIPKPNPFTLLPLSYPIKMFSKQTLTTITLAFASLSVAVAMPQNGSGSNKTLSGTSNTSSGACASYTTTTTGTETGTIKFTRTPTPTQTTGAVYEAITVSGIPDLNAQVSIGANGVTYGLNGKWYGPTPLCSSTTTSESTTVTPVFTTVSADTEAFSTQVAADVTNGAAGASICFTATASPACPSGYTAAASANAGFVSPMADYNVQGVQTFNFGTAATPAACPCTAQSITVAPNFTPTGTVICATPSAGSFPEGLSYQSGTFTATATYNADALTCTSLKTETITSTSTLFATGTVGSSPLAYTTFGPTAVGGKSASATVCAPTPTIQPAGSCPGGYTSYTVTGTPSFAVTPTVTANGWKTQDNKCGVHPTAYVLGN</sequence>
<evidence type="ECO:0000313" key="1">
    <source>
        <dbReference type="EMBL" id="KAJ3046664.1"/>
    </source>
</evidence>
<proteinExistence type="predicted"/>